<dbReference type="OrthoDB" id="9807187at2"/>
<dbReference type="Proteomes" id="UP000319941">
    <property type="component" value="Unassembled WGS sequence"/>
</dbReference>
<comment type="subcellular location">
    <subcellularLocation>
        <location evidence="1">Cell membrane</location>
        <topology evidence="1">Multi-pass membrane protein</topology>
    </subcellularLocation>
</comment>
<comment type="similarity">
    <text evidence="2">Belongs to the CPA3 antiporters (TC 2.A.63) subunit E family.</text>
</comment>
<dbReference type="PANTHER" id="PTHR34584:SF1">
    <property type="entry name" value="NA(+)_H(+) ANTIPORTER SUBUNIT E1"/>
    <property type="match status" value="1"/>
</dbReference>
<evidence type="ECO:0000256" key="4">
    <source>
        <dbReference type="ARBA" id="ARBA00022692"/>
    </source>
</evidence>
<comment type="caution">
    <text evidence="8">The sequence shown here is derived from an EMBL/GenBank/DDBJ whole genome shotgun (WGS) entry which is preliminary data.</text>
</comment>
<name>A0A558HUN0_9GAMM</name>
<evidence type="ECO:0000313" key="8">
    <source>
        <dbReference type="EMBL" id="TVU72833.1"/>
    </source>
</evidence>
<dbReference type="STRING" id="553385.GCA_000591415_02247"/>
<organism evidence="8 9">
    <name type="scientific">Cobetia crustatorum</name>
    <dbReference type="NCBI Taxonomy" id="553385"/>
    <lineage>
        <taxon>Bacteria</taxon>
        <taxon>Pseudomonadati</taxon>
        <taxon>Pseudomonadota</taxon>
        <taxon>Gammaproteobacteria</taxon>
        <taxon>Oceanospirillales</taxon>
        <taxon>Halomonadaceae</taxon>
        <taxon>Cobetia</taxon>
    </lineage>
</organism>
<evidence type="ECO:0000256" key="2">
    <source>
        <dbReference type="ARBA" id="ARBA00006228"/>
    </source>
</evidence>
<keyword evidence="9" id="KW-1185">Reference proteome</keyword>
<evidence type="ECO:0000313" key="9">
    <source>
        <dbReference type="Proteomes" id="UP000319941"/>
    </source>
</evidence>
<dbReference type="PIRSF" id="PIRSF019239">
    <property type="entry name" value="MrpE"/>
    <property type="match status" value="1"/>
</dbReference>
<reference evidence="8 9" key="1">
    <citation type="submission" date="2019-07" db="EMBL/GenBank/DDBJ databases">
        <title>Diversity of Bacteria from Kongsfjorden, Arctic.</title>
        <authorList>
            <person name="Yu Y."/>
        </authorList>
    </citation>
    <scope>NUCLEOTIDE SEQUENCE [LARGE SCALE GENOMIC DNA]</scope>
    <source>
        <strain evidence="8 9">SM1923</strain>
    </source>
</reference>
<dbReference type="RefSeq" id="WP_024952273.1">
    <property type="nucleotide sequence ID" value="NZ_CAWOWR010000076.1"/>
</dbReference>
<keyword evidence="3" id="KW-1003">Cell membrane</keyword>
<keyword evidence="6 7" id="KW-0472">Membrane</keyword>
<evidence type="ECO:0000256" key="7">
    <source>
        <dbReference type="SAM" id="Phobius"/>
    </source>
</evidence>
<dbReference type="GO" id="GO:0008324">
    <property type="term" value="F:monoatomic cation transmembrane transporter activity"/>
    <property type="evidence" value="ECO:0007669"/>
    <property type="project" value="InterPro"/>
</dbReference>
<dbReference type="AlphaFoldDB" id="A0A558HUN0"/>
<gene>
    <name evidence="8" type="ORF">FQP86_03980</name>
</gene>
<keyword evidence="4 7" id="KW-0812">Transmembrane</keyword>
<dbReference type="EMBL" id="VNFH01000002">
    <property type="protein sequence ID" value="TVU72833.1"/>
    <property type="molecule type" value="Genomic_DNA"/>
</dbReference>
<accession>A0A558HUN0</accession>
<feature type="transmembrane region" description="Helical" evidence="7">
    <location>
        <begin position="67"/>
        <end position="87"/>
    </location>
</feature>
<dbReference type="NCBIfam" id="NF006518">
    <property type="entry name" value="PRK08965.1-2"/>
    <property type="match status" value="1"/>
</dbReference>
<evidence type="ECO:0000256" key="6">
    <source>
        <dbReference type="ARBA" id="ARBA00023136"/>
    </source>
</evidence>
<dbReference type="GO" id="GO:0005886">
    <property type="term" value="C:plasma membrane"/>
    <property type="evidence" value="ECO:0007669"/>
    <property type="project" value="UniProtKB-SubCell"/>
</dbReference>
<proteinExistence type="inferred from homology"/>
<evidence type="ECO:0000256" key="1">
    <source>
        <dbReference type="ARBA" id="ARBA00004651"/>
    </source>
</evidence>
<protein>
    <submittedName>
        <fullName evidence="8">Na+/H+ antiporter subunit E</fullName>
    </submittedName>
</protein>
<dbReference type="PANTHER" id="PTHR34584">
    <property type="entry name" value="NA(+)/H(+) ANTIPORTER SUBUNIT E1"/>
    <property type="match status" value="1"/>
</dbReference>
<dbReference type="Pfam" id="PF01899">
    <property type="entry name" value="MNHE"/>
    <property type="match status" value="1"/>
</dbReference>
<evidence type="ECO:0000256" key="3">
    <source>
        <dbReference type="ARBA" id="ARBA00022475"/>
    </source>
</evidence>
<dbReference type="InterPro" id="IPR002758">
    <property type="entry name" value="Cation_antiport_E"/>
</dbReference>
<sequence>MIKKRSRLLPTPMLSVLLLIVWLMLQNSVAPGQLLLGAVLAIAIPMLTYRFWEPQPDLQKPWRLISYFLRVIMDIIIANLQVSLLILNPRAKFRPAFVHYPLELEEKFPITLLASTITLTPGTVSAYLTLDGRHLIIHALDVEDEQELIDEIRQRYERPLKEIFEC</sequence>
<evidence type="ECO:0000256" key="5">
    <source>
        <dbReference type="ARBA" id="ARBA00022989"/>
    </source>
</evidence>
<keyword evidence="5 7" id="KW-1133">Transmembrane helix</keyword>